<feature type="domain" description="Radical SAM core" evidence="7">
    <location>
        <begin position="66"/>
        <end position="278"/>
    </location>
</feature>
<keyword evidence="5 6" id="KW-0411">Iron-sulfur</keyword>
<evidence type="ECO:0000256" key="1">
    <source>
        <dbReference type="ARBA" id="ARBA00022485"/>
    </source>
</evidence>
<dbReference type="GO" id="GO:0051539">
    <property type="term" value="F:4 iron, 4 sulfur cluster binding"/>
    <property type="evidence" value="ECO:0007669"/>
    <property type="project" value="UniProtKB-KW"/>
</dbReference>
<proteinExistence type="predicted"/>
<evidence type="ECO:0000256" key="6">
    <source>
        <dbReference type="PIRSR" id="PIRSR004869-50"/>
    </source>
</evidence>
<keyword evidence="2 6" id="KW-0949">S-adenosyl-L-methionine</keyword>
<dbReference type="RefSeq" id="WP_127015267.1">
    <property type="nucleotide sequence ID" value="NZ_CP016379.1"/>
</dbReference>
<dbReference type="GO" id="GO:0003824">
    <property type="term" value="F:catalytic activity"/>
    <property type="evidence" value="ECO:0007669"/>
    <property type="project" value="InterPro"/>
</dbReference>
<dbReference type="PIRSF" id="PIRSF004869">
    <property type="entry name" value="PflX_prd"/>
    <property type="match status" value="1"/>
</dbReference>
<dbReference type="InterPro" id="IPR006638">
    <property type="entry name" value="Elp3/MiaA/NifB-like_rSAM"/>
</dbReference>
<dbReference type="SFLD" id="SFLDG01101">
    <property type="entry name" value="Uncharacterised_Radical_SAM_Su"/>
    <property type="match status" value="1"/>
</dbReference>
<dbReference type="NCBIfam" id="TIGR04337">
    <property type="entry name" value="AmmeMemoSam_rS"/>
    <property type="match status" value="1"/>
</dbReference>
<dbReference type="Pfam" id="PF04055">
    <property type="entry name" value="Radical_SAM"/>
    <property type="match status" value="1"/>
</dbReference>
<dbReference type="Gene3D" id="3.20.20.70">
    <property type="entry name" value="Aldolase class I"/>
    <property type="match status" value="1"/>
</dbReference>
<accession>A0A3S9SUF6</accession>
<dbReference type="GO" id="GO:0046872">
    <property type="term" value="F:metal ion binding"/>
    <property type="evidence" value="ECO:0007669"/>
    <property type="project" value="UniProtKB-KW"/>
</dbReference>
<dbReference type="InterPro" id="IPR058240">
    <property type="entry name" value="rSAM_sf"/>
</dbReference>
<keyword evidence="1" id="KW-0004">4Fe-4S</keyword>
<feature type="binding site" evidence="6">
    <location>
        <position position="85"/>
    </location>
    <ligand>
        <name>[4Fe-4S] cluster</name>
        <dbReference type="ChEBI" id="CHEBI:49883"/>
        <note>4Fe-4S-S-AdoMet</note>
    </ligand>
</feature>
<dbReference type="InterPro" id="IPR013785">
    <property type="entry name" value="Aldolase_TIM"/>
</dbReference>
<comment type="cofactor">
    <cofactor evidence="6">
        <name>[4Fe-4S] cluster</name>
        <dbReference type="ChEBI" id="CHEBI:49883"/>
    </cofactor>
    <text evidence="6">Binds 1 [4Fe-4S] cluster. The cluster is coordinated with 3 cysteines and an exchangeable S-adenosyl-L-methionine.</text>
</comment>
<dbReference type="Proteomes" id="UP000267250">
    <property type="component" value="Chromosome"/>
</dbReference>
<evidence type="ECO:0000256" key="5">
    <source>
        <dbReference type="ARBA" id="ARBA00023014"/>
    </source>
</evidence>
<gene>
    <name evidence="8" type="ORF">BBF96_00055</name>
</gene>
<evidence type="ECO:0000313" key="9">
    <source>
        <dbReference type="Proteomes" id="UP000267250"/>
    </source>
</evidence>
<dbReference type="SUPFAM" id="SSF102114">
    <property type="entry name" value="Radical SAM enzymes"/>
    <property type="match status" value="1"/>
</dbReference>
<evidence type="ECO:0000256" key="4">
    <source>
        <dbReference type="ARBA" id="ARBA00023004"/>
    </source>
</evidence>
<sequence length="324" mass="37168">MKALYYEKLEDDCVKCQLCPRECILKPDQRGYCRARENRDGELYSTIYAQISAIALDPIEKKPLYHFYPGSEILSVGTVGCNLSCMFCQNWHIAHDKAPTRKVTGKELVELALRYNSIGIAYTYSEPLIWYEYILETSKLAREAGLKNVLVTNGFINEEPLKELLQYIDGINLDVKAFHRKFYKEICGGGDLEVIKKTAVLTVENCHLEVTTLLVPGLNDDPEEIEKLSKWLASLSPDIPFHLSRYFPQYKMDLPPTDVESMLEAKKVAEKYLNYVYLGNLTNADRNTYCYQCHYPVVKRSWQVDVDLKDGHCPRCGVNIPIIL</sequence>
<evidence type="ECO:0000259" key="7">
    <source>
        <dbReference type="PROSITE" id="PS51918"/>
    </source>
</evidence>
<keyword evidence="4 6" id="KW-0408">Iron</keyword>
<dbReference type="PANTHER" id="PTHR30352">
    <property type="entry name" value="PYRUVATE FORMATE-LYASE-ACTIVATING ENZYME"/>
    <property type="match status" value="1"/>
</dbReference>
<dbReference type="AlphaFoldDB" id="A0A3S9SUF6"/>
<dbReference type="CDD" id="cd01335">
    <property type="entry name" value="Radical_SAM"/>
    <property type="match status" value="1"/>
</dbReference>
<feature type="binding site" evidence="6">
    <location>
        <position position="81"/>
    </location>
    <ligand>
        <name>[4Fe-4S] cluster</name>
        <dbReference type="ChEBI" id="CHEBI:49883"/>
        <note>4Fe-4S-S-AdoMet</note>
    </ligand>
</feature>
<keyword evidence="3 6" id="KW-0479">Metal-binding</keyword>
<dbReference type="PANTHER" id="PTHR30352:SF5">
    <property type="entry name" value="PYRUVATE FORMATE-LYASE 1-ACTIVATING ENZYME"/>
    <property type="match status" value="1"/>
</dbReference>
<dbReference type="PROSITE" id="PS51918">
    <property type="entry name" value="RADICAL_SAM"/>
    <property type="match status" value="1"/>
</dbReference>
<name>A0A3S9SUF6_9FIRM</name>
<dbReference type="InterPro" id="IPR016431">
    <property type="entry name" value="Pyrv-formate_lyase-activ_prd"/>
</dbReference>
<protein>
    <submittedName>
        <fullName evidence="8">AmmeMemoRadiSam system radical SAM enzyme</fullName>
    </submittedName>
</protein>
<feature type="binding site" evidence="6">
    <location>
        <position position="88"/>
    </location>
    <ligand>
        <name>[4Fe-4S] cluster</name>
        <dbReference type="ChEBI" id="CHEBI:49883"/>
        <note>4Fe-4S-S-AdoMet</note>
    </ligand>
</feature>
<dbReference type="InterPro" id="IPR034457">
    <property type="entry name" value="Organic_radical-activating"/>
</dbReference>
<dbReference type="SMART" id="SM00729">
    <property type="entry name" value="Elp3"/>
    <property type="match status" value="1"/>
</dbReference>
<dbReference type="InterPro" id="IPR007197">
    <property type="entry name" value="rSAM"/>
</dbReference>
<dbReference type="SFLD" id="SFLDS00029">
    <property type="entry name" value="Radical_SAM"/>
    <property type="match status" value="1"/>
</dbReference>
<dbReference type="EMBL" id="CP016379">
    <property type="protein sequence ID" value="AZR71937.1"/>
    <property type="molecule type" value="Genomic_DNA"/>
</dbReference>
<organism evidence="8 9">
    <name type="scientific">Anoxybacter fermentans</name>
    <dbReference type="NCBI Taxonomy" id="1323375"/>
    <lineage>
        <taxon>Bacteria</taxon>
        <taxon>Bacillati</taxon>
        <taxon>Bacillota</taxon>
        <taxon>Clostridia</taxon>
        <taxon>Halanaerobiales</taxon>
        <taxon>Anoxybacter</taxon>
    </lineage>
</organism>
<evidence type="ECO:0000256" key="3">
    <source>
        <dbReference type="ARBA" id="ARBA00022723"/>
    </source>
</evidence>
<evidence type="ECO:0000256" key="2">
    <source>
        <dbReference type="ARBA" id="ARBA00022691"/>
    </source>
</evidence>
<keyword evidence="9" id="KW-1185">Reference proteome</keyword>
<dbReference type="InterPro" id="IPR027596">
    <property type="entry name" value="AmmeMemoSam_rS"/>
</dbReference>
<reference evidence="8 9" key="1">
    <citation type="submission" date="2016-07" db="EMBL/GenBank/DDBJ databases">
        <title>Genome and transcriptome analysis of iron-reducing fermentative bacteria Anoxybacter fermentans.</title>
        <authorList>
            <person name="Zeng X."/>
            <person name="Shao Z."/>
        </authorList>
    </citation>
    <scope>NUCLEOTIDE SEQUENCE [LARGE SCALE GENOMIC DNA]</scope>
    <source>
        <strain evidence="8 9">DY22613</strain>
    </source>
</reference>
<evidence type="ECO:0000313" key="8">
    <source>
        <dbReference type="EMBL" id="AZR71937.1"/>
    </source>
</evidence>
<dbReference type="OrthoDB" id="9778883at2"/>
<dbReference type="KEGG" id="aft:BBF96_00055"/>